<feature type="transmembrane region" description="Helical" evidence="6">
    <location>
        <begin position="116"/>
        <end position="137"/>
    </location>
</feature>
<keyword evidence="10" id="KW-1185">Reference proteome</keyword>
<feature type="transmembrane region" description="Helical" evidence="6">
    <location>
        <begin position="253"/>
        <end position="274"/>
    </location>
</feature>
<dbReference type="PANTHER" id="PTHR43124:SF3">
    <property type="entry name" value="CHLORAMPHENICOL EFFLUX PUMP RV0191"/>
    <property type="match status" value="1"/>
</dbReference>
<feature type="transmembrane region" description="Helical" evidence="6">
    <location>
        <begin position="311"/>
        <end position="335"/>
    </location>
</feature>
<feature type="domain" description="Major facilitator superfamily (MFS) profile" evidence="8">
    <location>
        <begin position="17"/>
        <end position="404"/>
    </location>
</feature>
<feature type="signal peptide" evidence="7">
    <location>
        <begin position="1"/>
        <end position="33"/>
    </location>
</feature>
<dbReference type="GO" id="GO:0005886">
    <property type="term" value="C:plasma membrane"/>
    <property type="evidence" value="ECO:0007669"/>
    <property type="project" value="UniProtKB-SubCell"/>
</dbReference>
<dbReference type="Proteomes" id="UP000094969">
    <property type="component" value="Chromosome"/>
</dbReference>
<dbReference type="InterPro" id="IPR011701">
    <property type="entry name" value="MFS"/>
</dbReference>
<feature type="transmembrane region" description="Helical" evidence="6">
    <location>
        <begin position="286"/>
        <end position="305"/>
    </location>
</feature>
<evidence type="ECO:0000256" key="3">
    <source>
        <dbReference type="ARBA" id="ARBA00022692"/>
    </source>
</evidence>
<dbReference type="Gene3D" id="1.20.1250.20">
    <property type="entry name" value="MFS general substrate transporter like domains"/>
    <property type="match status" value="1"/>
</dbReference>
<dbReference type="Pfam" id="PF07690">
    <property type="entry name" value="MFS_1"/>
    <property type="match status" value="1"/>
</dbReference>
<evidence type="ECO:0000313" key="10">
    <source>
        <dbReference type="Proteomes" id="UP000094969"/>
    </source>
</evidence>
<dbReference type="InterPro" id="IPR020846">
    <property type="entry name" value="MFS_dom"/>
</dbReference>
<feature type="transmembrane region" description="Helical" evidence="6">
    <location>
        <begin position="85"/>
        <end position="104"/>
    </location>
</feature>
<keyword evidence="7" id="KW-0732">Signal</keyword>
<keyword evidence="5 6" id="KW-0472">Membrane</keyword>
<dbReference type="SUPFAM" id="SSF103473">
    <property type="entry name" value="MFS general substrate transporter"/>
    <property type="match status" value="1"/>
</dbReference>
<dbReference type="CDD" id="cd17473">
    <property type="entry name" value="MFS_arabinose_efflux_permease_like"/>
    <property type="match status" value="1"/>
</dbReference>
<evidence type="ECO:0000256" key="5">
    <source>
        <dbReference type="ARBA" id="ARBA00023136"/>
    </source>
</evidence>
<feature type="transmembrane region" description="Helical" evidence="6">
    <location>
        <begin position="149"/>
        <end position="169"/>
    </location>
</feature>
<feature type="transmembrane region" description="Helical" evidence="6">
    <location>
        <begin position="220"/>
        <end position="241"/>
    </location>
</feature>
<dbReference type="PROSITE" id="PS50850">
    <property type="entry name" value="MFS"/>
    <property type="match status" value="1"/>
</dbReference>
<dbReference type="EMBL" id="CP017147">
    <property type="protein sequence ID" value="AOO81902.1"/>
    <property type="molecule type" value="Genomic_DNA"/>
</dbReference>
<dbReference type="InterPro" id="IPR050189">
    <property type="entry name" value="MFS_Efflux_Transporters"/>
</dbReference>
<proteinExistence type="predicted"/>
<reference evidence="9 10" key="1">
    <citation type="journal article" date="2015" name="Antonie Van Leeuwenhoek">
        <title>Bosea vaviloviae sp. nov., a new species of slow-growing rhizobia isolated from nodules of the relict species Vavilovia formosa (Stev.) Fed.</title>
        <authorList>
            <person name="Safronova V.I."/>
            <person name="Kuznetsova I.G."/>
            <person name="Sazanova A.L."/>
            <person name="Kimeklis A.K."/>
            <person name="Belimov A.A."/>
            <person name="Andronov E.E."/>
            <person name="Pinaev A.G."/>
            <person name="Chizhevskaya E.P."/>
            <person name="Pukhaev A.R."/>
            <person name="Popov K.P."/>
            <person name="Willems A."/>
            <person name="Tikhonovich I.A."/>
        </authorList>
    </citation>
    <scope>NUCLEOTIDE SEQUENCE [LARGE SCALE GENOMIC DNA]</scope>
    <source>
        <strain evidence="9 10">Vaf18</strain>
    </source>
</reference>
<sequence>MQDCRATPSNPIWRDRRTIALLMAASLTTMANATISPALPGLERLFSGDPNAAMLTRLLVPAPALSVALCAPLAGLVADRFGRRAMLLSGTILFVIAGCAGLVLPDLPTIFASRLVLGVAVALIMTAQTALVGDYFTGKDRNALTGLQISARNFGGLLFISLAGWVATLSPRLPFAIYGLAAAFLPLMWIAIVDPPRSAQSIDAKPADSAPGHPPWRTRLALLVLLQALTNMIFFVMPTQLSFFLEERGYNSAAMTGAALAVLMLSGGSFALLYPRIQRAIGHVGIFAMGYAAMALGFMLLPFTLTASSFAATAAIGAGYALVSPCFIALALGLAPIRRRGLAGGLLTASVFIGQFCSPLLSTPLIARYGFDGLFHGAASLLLAMAITAAAAGGLSWLRLRSAVTSPQMPVSR</sequence>
<dbReference type="KEGG" id="bvv:BHK69_16885"/>
<feature type="transmembrane region" description="Helical" evidence="6">
    <location>
        <begin position="342"/>
        <end position="362"/>
    </location>
</feature>
<evidence type="ECO:0000256" key="1">
    <source>
        <dbReference type="ARBA" id="ARBA00004651"/>
    </source>
</evidence>
<accession>A0A1D7U3I4</accession>
<dbReference type="InterPro" id="IPR036259">
    <property type="entry name" value="MFS_trans_sf"/>
</dbReference>
<organism evidence="9 10">
    <name type="scientific">Bosea vaviloviae</name>
    <dbReference type="NCBI Taxonomy" id="1526658"/>
    <lineage>
        <taxon>Bacteria</taxon>
        <taxon>Pseudomonadati</taxon>
        <taxon>Pseudomonadota</taxon>
        <taxon>Alphaproteobacteria</taxon>
        <taxon>Hyphomicrobiales</taxon>
        <taxon>Boseaceae</taxon>
        <taxon>Bosea</taxon>
    </lineage>
</organism>
<protein>
    <submittedName>
        <fullName evidence="9">MFS transporter</fullName>
    </submittedName>
</protein>
<keyword evidence="3 6" id="KW-0812">Transmembrane</keyword>
<feature type="transmembrane region" description="Helical" evidence="6">
    <location>
        <begin position="57"/>
        <end position="78"/>
    </location>
</feature>
<evidence type="ECO:0000256" key="4">
    <source>
        <dbReference type="ARBA" id="ARBA00022989"/>
    </source>
</evidence>
<keyword evidence="4 6" id="KW-1133">Transmembrane helix</keyword>
<feature type="transmembrane region" description="Helical" evidence="6">
    <location>
        <begin position="175"/>
        <end position="193"/>
    </location>
</feature>
<name>A0A1D7U3I4_9HYPH</name>
<dbReference type="AlphaFoldDB" id="A0A1D7U3I4"/>
<dbReference type="PANTHER" id="PTHR43124">
    <property type="entry name" value="PURINE EFFLUX PUMP PBUE"/>
    <property type="match status" value="1"/>
</dbReference>
<feature type="chain" id="PRO_5009099950" evidence="7">
    <location>
        <begin position="34"/>
        <end position="413"/>
    </location>
</feature>
<dbReference type="OrthoDB" id="9812221at2"/>
<evidence type="ECO:0000256" key="6">
    <source>
        <dbReference type="SAM" id="Phobius"/>
    </source>
</evidence>
<evidence type="ECO:0000256" key="7">
    <source>
        <dbReference type="SAM" id="SignalP"/>
    </source>
</evidence>
<evidence type="ECO:0000259" key="8">
    <source>
        <dbReference type="PROSITE" id="PS50850"/>
    </source>
</evidence>
<dbReference type="RefSeq" id="WP_069691112.1">
    <property type="nucleotide sequence ID" value="NZ_CP017147.1"/>
</dbReference>
<evidence type="ECO:0000256" key="2">
    <source>
        <dbReference type="ARBA" id="ARBA00022475"/>
    </source>
</evidence>
<dbReference type="PROSITE" id="PS00216">
    <property type="entry name" value="SUGAR_TRANSPORT_1"/>
    <property type="match status" value="1"/>
</dbReference>
<feature type="transmembrane region" description="Helical" evidence="6">
    <location>
        <begin position="374"/>
        <end position="398"/>
    </location>
</feature>
<gene>
    <name evidence="9" type="ORF">BHK69_16885</name>
</gene>
<comment type="subcellular location">
    <subcellularLocation>
        <location evidence="1">Cell membrane</location>
        <topology evidence="1">Multi-pass membrane protein</topology>
    </subcellularLocation>
</comment>
<keyword evidence="2" id="KW-1003">Cell membrane</keyword>
<evidence type="ECO:0000313" key="9">
    <source>
        <dbReference type="EMBL" id="AOO81902.1"/>
    </source>
</evidence>
<dbReference type="InterPro" id="IPR005829">
    <property type="entry name" value="Sugar_transporter_CS"/>
</dbReference>
<dbReference type="GO" id="GO:0022857">
    <property type="term" value="F:transmembrane transporter activity"/>
    <property type="evidence" value="ECO:0007669"/>
    <property type="project" value="InterPro"/>
</dbReference>